<organism evidence="1 2">
    <name type="scientific">Streptomyces glebosus</name>
    <dbReference type="NCBI Taxonomy" id="249580"/>
    <lineage>
        <taxon>Bacteria</taxon>
        <taxon>Bacillati</taxon>
        <taxon>Actinomycetota</taxon>
        <taxon>Actinomycetes</taxon>
        <taxon>Kitasatosporales</taxon>
        <taxon>Streptomycetaceae</taxon>
        <taxon>Streptomyces</taxon>
    </lineage>
</organism>
<dbReference type="EMBL" id="BLIO01000001">
    <property type="protein sequence ID" value="GFE13313.1"/>
    <property type="molecule type" value="Genomic_DNA"/>
</dbReference>
<dbReference type="Proteomes" id="UP000430079">
    <property type="component" value="Unassembled WGS sequence"/>
</dbReference>
<evidence type="ECO:0000313" key="1">
    <source>
        <dbReference type="EMBL" id="GFE13313.1"/>
    </source>
</evidence>
<evidence type="ECO:0000313" key="2">
    <source>
        <dbReference type="Proteomes" id="UP000430079"/>
    </source>
</evidence>
<dbReference type="AlphaFoldDB" id="A0A640SPA0"/>
<sequence length="94" mass="10596">MLRCRLLGHRFRFLSEGATMRWYCARGCGAGGAKPYPAAEEARRYARAFDHEDHEDLGRRAPLVGLFPLRLLRALREHRAKRAGTGPGVTPPPR</sequence>
<reference evidence="1 2" key="1">
    <citation type="submission" date="2019-12" db="EMBL/GenBank/DDBJ databases">
        <title>Whole genome shotgun sequence of Streptomyces hygroscopicus subsp. glebosus NBRC 13786.</title>
        <authorList>
            <person name="Ichikawa N."/>
            <person name="Kimura A."/>
            <person name="Kitahashi Y."/>
            <person name="Komaki H."/>
            <person name="Tamura T."/>
        </authorList>
    </citation>
    <scope>NUCLEOTIDE SEQUENCE [LARGE SCALE GENOMIC DNA]</scope>
    <source>
        <strain evidence="1 2">NBRC 13786</strain>
    </source>
</reference>
<proteinExistence type="predicted"/>
<keyword evidence="2" id="KW-1185">Reference proteome</keyword>
<name>A0A640SPA0_9ACTN</name>
<accession>A0A640SPA0</accession>
<protein>
    <submittedName>
        <fullName evidence="1">Uncharacterized protein</fullName>
    </submittedName>
</protein>
<dbReference type="RefSeq" id="WP_190143584.1">
    <property type="nucleotide sequence ID" value="NZ_BLIO01000001.1"/>
</dbReference>
<comment type="caution">
    <text evidence="1">The sequence shown here is derived from an EMBL/GenBank/DDBJ whole genome shotgun (WGS) entry which is preliminary data.</text>
</comment>
<gene>
    <name evidence="1" type="ORF">Sgleb_13600</name>
</gene>